<dbReference type="AlphaFoldDB" id="A0A7K1RNM1"/>
<dbReference type="GO" id="GO:0003677">
    <property type="term" value="F:DNA binding"/>
    <property type="evidence" value="ECO:0007669"/>
    <property type="project" value="InterPro"/>
</dbReference>
<dbReference type="CDD" id="cd17926">
    <property type="entry name" value="DEXHc_RE"/>
    <property type="match status" value="1"/>
</dbReference>
<organism evidence="2 3">
    <name type="scientific">Agrobacterium vitis</name>
    <name type="common">Rhizobium vitis</name>
    <dbReference type="NCBI Taxonomy" id="373"/>
    <lineage>
        <taxon>Bacteria</taxon>
        <taxon>Pseudomonadati</taxon>
        <taxon>Pseudomonadota</taxon>
        <taxon>Alphaproteobacteria</taxon>
        <taxon>Hyphomicrobiales</taxon>
        <taxon>Rhizobiaceae</taxon>
        <taxon>Rhizobium/Agrobacterium group</taxon>
        <taxon>Agrobacterium</taxon>
    </lineage>
</organism>
<evidence type="ECO:0000313" key="2">
    <source>
        <dbReference type="EMBL" id="MVA59626.1"/>
    </source>
</evidence>
<proteinExistence type="predicted"/>
<dbReference type="GO" id="GO:0005829">
    <property type="term" value="C:cytosol"/>
    <property type="evidence" value="ECO:0007669"/>
    <property type="project" value="TreeGrafter"/>
</dbReference>
<protein>
    <submittedName>
        <fullName evidence="2">DEAD/DEAH box helicase</fullName>
    </submittedName>
</protein>
<accession>A0A7K1RNM1</accession>
<dbReference type="InterPro" id="IPR050742">
    <property type="entry name" value="Helicase_Restrict-Modif_Enz"/>
</dbReference>
<dbReference type="GO" id="GO:0004386">
    <property type="term" value="F:helicase activity"/>
    <property type="evidence" value="ECO:0007669"/>
    <property type="project" value="UniProtKB-KW"/>
</dbReference>
<dbReference type="Pfam" id="PF04851">
    <property type="entry name" value="ResIII"/>
    <property type="match status" value="1"/>
</dbReference>
<keyword evidence="2" id="KW-0067">ATP-binding</keyword>
<name>A0A7K1RNM1_AGRVI</name>
<dbReference type="GO" id="GO:0016787">
    <property type="term" value="F:hydrolase activity"/>
    <property type="evidence" value="ECO:0007669"/>
    <property type="project" value="InterPro"/>
</dbReference>
<dbReference type="InterPro" id="IPR014001">
    <property type="entry name" value="Helicase_ATP-bd"/>
</dbReference>
<dbReference type="Gene3D" id="3.40.50.300">
    <property type="entry name" value="P-loop containing nucleotide triphosphate hydrolases"/>
    <property type="match status" value="1"/>
</dbReference>
<dbReference type="PANTHER" id="PTHR47396:SF1">
    <property type="entry name" value="ATP-DEPENDENT HELICASE IRC3-RELATED"/>
    <property type="match status" value="1"/>
</dbReference>
<dbReference type="GO" id="GO:0005524">
    <property type="term" value="F:ATP binding"/>
    <property type="evidence" value="ECO:0007669"/>
    <property type="project" value="InterPro"/>
</dbReference>
<dbReference type="InterPro" id="IPR027417">
    <property type="entry name" value="P-loop_NTPase"/>
</dbReference>
<keyword evidence="2" id="KW-0547">Nucleotide-binding</keyword>
<dbReference type="PANTHER" id="PTHR47396">
    <property type="entry name" value="TYPE I RESTRICTION ENZYME ECOKI R PROTEIN"/>
    <property type="match status" value="1"/>
</dbReference>
<feature type="domain" description="Helicase ATP-binding" evidence="1">
    <location>
        <begin position="161"/>
        <end position="306"/>
    </location>
</feature>
<sequence length="306" mass="33225">MDNATLGGLRELWLPDDFEIELQHRGVVIRSLRSRRQVVAAIFEPLRFRGATCRRALATLEDGSRLVLEFASFRDDYTDIAPVAILRGTPLVEGDCLNWERVAFQRGGGDLSAAVARMENCRAAWRSSGISYRSERLAGDGQVLTPGLRLPQSGALHAVAAHWTTGTDRALVVMPTGTGKTEVMIAATVEAACDRVLIIVPSDALRLQTADRFASYSVLEKLGTIAGVPNPVVGILSSRPSPEQFAAVEACNVVVATMSAIGLAGEETQKQFAALFSHIFFDEAHHIEAATWKRFQKVIGRANGRL</sequence>
<evidence type="ECO:0000259" key="1">
    <source>
        <dbReference type="PROSITE" id="PS51192"/>
    </source>
</evidence>
<keyword evidence="2" id="KW-0378">Hydrolase</keyword>
<gene>
    <name evidence="2" type="ORF">GOZ88_26500</name>
</gene>
<dbReference type="InterPro" id="IPR006935">
    <property type="entry name" value="Helicase/UvrB_N"/>
</dbReference>
<keyword evidence="2" id="KW-0347">Helicase</keyword>
<reference evidence="2 3" key="1">
    <citation type="submission" date="2019-12" db="EMBL/GenBank/DDBJ databases">
        <title>Whole-genome sequencing of Allorhizobium vitis.</title>
        <authorList>
            <person name="Gan H.M."/>
            <person name="Szegedi E."/>
            <person name="Burr T."/>
            <person name="Savka M.A."/>
        </authorList>
    </citation>
    <scope>NUCLEOTIDE SEQUENCE [LARGE SCALE GENOMIC DNA]</scope>
    <source>
        <strain evidence="2 3">CG415</strain>
    </source>
</reference>
<dbReference type="SUPFAM" id="SSF52540">
    <property type="entry name" value="P-loop containing nucleoside triphosphate hydrolases"/>
    <property type="match status" value="1"/>
</dbReference>
<dbReference type="Proteomes" id="UP000440716">
    <property type="component" value="Unassembled WGS sequence"/>
</dbReference>
<dbReference type="EMBL" id="WPHU01000034">
    <property type="protein sequence ID" value="MVA59626.1"/>
    <property type="molecule type" value="Genomic_DNA"/>
</dbReference>
<dbReference type="PROSITE" id="PS51192">
    <property type="entry name" value="HELICASE_ATP_BIND_1"/>
    <property type="match status" value="1"/>
</dbReference>
<comment type="caution">
    <text evidence="2">The sequence shown here is derived from an EMBL/GenBank/DDBJ whole genome shotgun (WGS) entry which is preliminary data.</text>
</comment>
<evidence type="ECO:0000313" key="3">
    <source>
        <dbReference type="Proteomes" id="UP000440716"/>
    </source>
</evidence>